<dbReference type="OrthoDB" id="8011128at2759"/>
<evidence type="ECO:0000313" key="2">
    <source>
        <dbReference type="Proteomes" id="UP000594454"/>
    </source>
</evidence>
<dbReference type="Proteomes" id="UP000594454">
    <property type="component" value="Chromosome 2"/>
</dbReference>
<evidence type="ECO:0000313" key="1">
    <source>
        <dbReference type="EMBL" id="CAD7080953.1"/>
    </source>
</evidence>
<accession>A0A7R8UHE8</accession>
<protein>
    <submittedName>
        <fullName evidence="1">Uncharacterized protein</fullName>
    </submittedName>
</protein>
<dbReference type="InParanoid" id="A0A7R8UHE8"/>
<name>A0A7R8UHE8_HERIL</name>
<reference evidence="1 2" key="1">
    <citation type="submission" date="2020-11" db="EMBL/GenBank/DDBJ databases">
        <authorList>
            <person name="Wallbank WR R."/>
            <person name="Pardo Diaz C."/>
            <person name="Kozak K."/>
            <person name="Martin S."/>
            <person name="Jiggins C."/>
            <person name="Moest M."/>
            <person name="Warren A I."/>
            <person name="Generalovic N T."/>
            <person name="Byers J.R.P. K."/>
            <person name="Montejo-Kovacevich G."/>
            <person name="Yen C E."/>
        </authorList>
    </citation>
    <scope>NUCLEOTIDE SEQUENCE [LARGE SCALE GENOMIC DNA]</scope>
</reference>
<organism evidence="1 2">
    <name type="scientific">Hermetia illucens</name>
    <name type="common">Black soldier fly</name>
    <dbReference type="NCBI Taxonomy" id="343691"/>
    <lineage>
        <taxon>Eukaryota</taxon>
        <taxon>Metazoa</taxon>
        <taxon>Ecdysozoa</taxon>
        <taxon>Arthropoda</taxon>
        <taxon>Hexapoda</taxon>
        <taxon>Insecta</taxon>
        <taxon>Pterygota</taxon>
        <taxon>Neoptera</taxon>
        <taxon>Endopterygota</taxon>
        <taxon>Diptera</taxon>
        <taxon>Brachycera</taxon>
        <taxon>Stratiomyomorpha</taxon>
        <taxon>Stratiomyidae</taxon>
        <taxon>Hermetiinae</taxon>
        <taxon>Hermetia</taxon>
    </lineage>
</organism>
<dbReference type="EMBL" id="LR899010">
    <property type="protein sequence ID" value="CAD7080953.1"/>
    <property type="molecule type" value="Genomic_DNA"/>
</dbReference>
<dbReference type="AlphaFoldDB" id="A0A7R8UHE8"/>
<gene>
    <name evidence="1" type="ORF">HERILL_LOCUS4084</name>
</gene>
<proteinExistence type="predicted"/>
<keyword evidence="2" id="KW-1185">Reference proteome</keyword>
<sequence>MYGGQQMMPMMEPGPKLGQRAITVQHPPRLLTQRKVIYVKKQILEPKLINGMREISVPFVSHETYIRREPSIIYVKQTIKQPKVSWKTIKISEPEVKCSSKVVSEPKEVCQAILCQPAPQVVDVPKPMEYCCYSIGPATLNCKPASQYTCPPCPPAVPSGPRMPFYPPCPPCPPYCQPNPGMRPMY</sequence>